<sequence length="36" mass="4084">DPEKGPVPAFLPFQRSVSADDEPESAKRVHRKSLYE</sequence>
<feature type="non-terminal residue" evidence="2">
    <location>
        <position position="1"/>
    </location>
</feature>
<protein>
    <submittedName>
        <fullName evidence="2">Chromosome undetermined SCAF19384, whole genome shotgun sequence</fullName>
    </submittedName>
</protein>
<dbReference type="EMBL" id="CAAE01019384">
    <property type="protein sequence ID" value="CAG13976.1"/>
    <property type="molecule type" value="Genomic_DNA"/>
</dbReference>
<evidence type="ECO:0000313" key="2">
    <source>
        <dbReference type="EMBL" id="CAG13976.1"/>
    </source>
</evidence>
<proteinExistence type="predicted"/>
<reference evidence="2" key="2">
    <citation type="submission" date="2004-02" db="EMBL/GenBank/DDBJ databases">
        <authorList>
            <consortium name="Genoscope"/>
            <consortium name="Whitehead Institute Centre for Genome Research"/>
        </authorList>
    </citation>
    <scope>NUCLEOTIDE SEQUENCE</scope>
</reference>
<gene>
    <name evidence="2" type="ORF">GSTENG00038637001</name>
</gene>
<dbReference type="KEGG" id="tng:GSTEN00038637G001"/>
<reference evidence="2" key="1">
    <citation type="journal article" date="2004" name="Nature">
        <title>Genome duplication in the teleost fish Tetraodon nigroviridis reveals the early vertebrate proto-karyotype.</title>
        <authorList>
            <person name="Jaillon O."/>
            <person name="Aury J.-M."/>
            <person name="Brunet F."/>
            <person name="Petit J.-L."/>
            <person name="Stange-Thomann N."/>
            <person name="Mauceli E."/>
            <person name="Bouneau L."/>
            <person name="Fischer C."/>
            <person name="Ozouf-Costaz C."/>
            <person name="Bernot A."/>
            <person name="Nicaud S."/>
            <person name="Jaffe D."/>
            <person name="Fisher S."/>
            <person name="Lutfalla G."/>
            <person name="Dossat C."/>
            <person name="Segurens B."/>
            <person name="Dasilva C."/>
            <person name="Salanoubat M."/>
            <person name="Levy M."/>
            <person name="Boudet N."/>
            <person name="Castellano S."/>
            <person name="Anthouard V."/>
            <person name="Jubin C."/>
            <person name="Castelli V."/>
            <person name="Katinka M."/>
            <person name="Vacherie B."/>
            <person name="Biemont C."/>
            <person name="Skalli Z."/>
            <person name="Cattolico L."/>
            <person name="Poulain J."/>
            <person name="De Berardinis V."/>
            <person name="Cruaud C."/>
            <person name="Duprat S."/>
            <person name="Brottier P."/>
            <person name="Coutanceau J.-P."/>
            <person name="Gouzy J."/>
            <person name="Parra G."/>
            <person name="Lardier G."/>
            <person name="Chapple C."/>
            <person name="McKernan K.J."/>
            <person name="McEwan P."/>
            <person name="Bosak S."/>
            <person name="Kellis M."/>
            <person name="Volff J.-N."/>
            <person name="Guigo R."/>
            <person name="Zody M.C."/>
            <person name="Mesirov J."/>
            <person name="Lindblad-Toh K."/>
            <person name="Birren B."/>
            <person name="Nusbaum C."/>
            <person name="Kahn D."/>
            <person name="Robinson-Rechavi M."/>
            <person name="Laudet V."/>
            <person name="Schachter V."/>
            <person name="Quetier F."/>
            <person name="Saurin W."/>
            <person name="Scarpelli C."/>
            <person name="Wincker P."/>
            <person name="Lander E.S."/>
            <person name="Weissenbach J."/>
            <person name="Roest Crollius H."/>
        </authorList>
    </citation>
    <scope>NUCLEOTIDE SEQUENCE [LARGE SCALE GENOMIC DNA]</scope>
</reference>
<feature type="region of interest" description="Disordered" evidence="1">
    <location>
        <begin position="1"/>
        <end position="36"/>
    </location>
</feature>
<accession>Q4RCA7</accession>
<dbReference type="AlphaFoldDB" id="Q4RCA7"/>
<name>Q4RCA7_TETNG</name>
<feature type="non-terminal residue" evidence="2">
    <location>
        <position position="36"/>
    </location>
</feature>
<organism evidence="2">
    <name type="scientific">Tetraodon nigroviridis</name>
    <name type="common">Spotted green pufferfish</name>
    <name type="synonym">Chelonodon nigroviridis</name>
    <dbReference type="NCBI Taxonomy" id="99883"/>
    <lineage>
        <taxon>Eukaryota</taxon>
        <taxon>Metazoa</taxon>
        <taxon>Chordata</taxon>
        <taxon>Craniata</taxon>
        <taxon>Vertebrata</taxon>
        <taxon>Euteleostomi</taxon>
        <taxon>Actinopterygii</taxon>
        <taxon>Neopterygii</taxon>
        <taxon>Teleostei</taxon>
        <taxon>Neoteleostei</taxon>
        <taxon>Acanthomorphata</taxon>
        <taxon>Eupercaria</taxon>
        <taxon>Tetraodontiformes</taxon>
        <taxon>Tetradontoidea</taxon>
        <taxon>Tetraodontidae</taxon>
        <taxon>Tetraodon</taxon>
    </lineage>
</organism>
<evidence type="ECO:0000256" key="1">
    <source>
        <dbReference type="SAM" id="MobiDB-lite"/>
    </source>
</evidence>